<feature type="transmembrane region" description="Helical" evidence="2">
    <location>
        <begin position="56"/>
        <end position="78"/>
    </location>
</feature>
<evidence type="ECO:0000256" key="2">
    <source>
        <dbReference type="SAM" id="Phobius"/>
    </source>
</evidence>
<dbReference type="Proteomes" id="UP000559256">
    <property type="component" value="Unassembled WGS sequence"/>
</dbReference>
<dbReference type="EMBL" id="JAACJM010000119">
    <property type="protein sequence ID" value="KAF5344744.1"/>
    <property type="molecule type" value="Genomic_DNA"/>
</dbReference>
<evidence type="ECO:0000313" key="4">
    <source>
        <dbReference type="Proteomes" id="UP000559256"/>
    </source>
</evidence>
<feature type="compositionally biased region" description="Polar residues" evidence="1">
    <location>
        <begin position="575"/>
        <end position="584"/>
    </location>
</feature>
<feature type="compositionally biased region" description="Low complexity" evidence="1">
    <location>
        <begin position="507"/>
        <end position="518"/>
    </location>
</feature>
<evidence type="ECO:0000313" key="3">
    <source>
        <dbReference type="EMBL" id="KAF5344744.1"/>
    </source>
</evidence>
<keyword evidence="2" id="KW-0472">Membrane</keyword>
<feature type="region of interest" description="Disordered" evidence="1">
    <location>
        <begin position="488"/>
        <end position="551"/>
    </location>
</feature>
<organism evidence="3 4">
    <name type="scientific">Tetrapyrgos nigripes</name>
    <dbReference type="NCBI Taxonomy" id="182062"/>
    <lineage>
        <taxon>Eukaryota</taxon>
        <taxon>Fungi</taxon>
        <taxon>Dikarya</taxon>
        <taxon>Basidiomycota</taxon>
        <taxon>Agaricomycotina</taxon>
        <taxon>Agaricomycetes</taxon>
        <taxon>Agaricomycetidae</taxon>
        <taxon>Agaricales</taxon>
        <taxon>Marasmiineae</taxon>
        <taxon>Marasmiaceae</taxon>
        <taxon>Tetrapyrgos</taxon>
    </lineage>
</organism>
<feature type="region of interest" description="Disordered" evidence="1">
    <location>
        <begin position="667"/>
        <end position="711"/>
    </location>
</feature>
<dbReference type="OrthoDB" id="2848852at2759"/>
<protein>
    <submittedName>
        <fullName evidence="3">Uncharacterized protein</fullName>
    </submittedName>
</protein>
<feature type="compositionally biased region" description="Low complexity" evidence="1">
    <location>
        <begin position="397"/>
        <end position="414"/>
    </location>
</feature>
<keyword evidence="2" id="KW-0812">Transmembrane</keyword>
<feature type="region of interest" description="Disordered" evidence="1">
    <location>
        <begin position="30"/>
        <end position="51"/>
    </location>
</feature>
<gene>
    <name evidence="3" type="ORF">D9758_015293</name>
</gene>
<feature type="compositionally biased region" description="Low complexity" evidence="1">
    <location>
        <begin position="432"/>
        <end position="447"/>
    </location>
</feature>
<feature type="compositionally biased region" description="Polar residues" evidence="1">
    <location>
        <begin position="210"/>
        <end position="224"/>
    </location>
</feature>
<feature type="compositionally biased region" description="Polar residues" evidence="1">
    <location>
        <begin position="448"/>
        <end position="457"/>
    </location>
</feature>
<feature type="region of interest" description="Disordered" evidence="1">
    <location>
        <begin position="287"/>
        <end position="360"/>
    </location>
</feature>
<reference evidence="3 4" key="1">
    <citation type="journal article" date="2020" name="ISME J.">
        <title>Uncovering the hidden diversity of litter-decomposition mechanisms in mushroom-forming fungi.</title>
        <authorList>
            <person name="Floudas D."/>
            <person name="Bentzer J."/>
            <person name="Ahren D."/>
            <person name="Johansson T."/>
            <person name="Persson P."/>
            <person name="Tunlid A."/>
        </authorList>
    </citation>
    <scope>NUCLEOTIDE SEQUENCE [LARGE SCALE GENOMIC DNA]</scope>
    <source>
        <strain evidence="3 4">CBS 291.85</strain>
    </source>
</reference>
<feature type="compositionally biased region" description="Basic and acidic residues" evidence="1">
    <location>
        <begin position="588"/>
        <end position="600"/>
    </location>
</feature>
<feature type="region of interest" description="Disordered" evidence="1">
    <location>
        <begin position="565"/>
        <end position="600"/>
    </location>
</feature>
<accession>A0A8H5FPV7</accession>
<feature type="compositionally biased region" description="Low complexity" evidence="1">
    <location>
        <begin position="148"/>
        <end position="188"/>
    </location>
</feature>
<feature type="compositionally biased region" description="Gly residues" evidence="1">
    <location>
        <begin position="234"/>
        <end position="248"/>
    </location>
</feature>
<feature type="compositionally biased region" description="Low complexity" evidence="1">
    <location>
        <begin position="37"/>
        <end position="46"/>
    </location>
</feature>
<feature type="compositionally biased region" description="Low complexity" evidence="1">
    <location>
        <begin position="126"/>
        <end position="137"/>
    </location>
</feature>
<dbReference type="AlphaFoldDB" id="A0A8H5FPV7"/>
<evidence type="ECO:0000256" key="1">
    <source>
        <dbReference type="SAM" id="MobiDB-lite"/>
    </source>
</evidence>
<feature type="region of interest" description="Disordered" evidence="1">
    <location>
        <begin position="397"/>
        <end position="460"/>
    </location>
</feature>
<keyword evidence="2" id="KW-1133">Transmembrane helix</keyword>
<feature type="region of interest" description="Disordered" evidence="1">
    <location>
        <begin position="210"/>
        <end position="252"/>
    </location>
</feature>
<feature type="compositionally biased region" description="Low complexity" evidence="1">
    <location>
        <begin position="667"/>
        <end position="686"/>
    </location>
</feature>
<comment type="caution">
    <text evidence="3">The sequence shown here is derived from an EMBL/GenBank/DDBJ whole genome shotgun (WGS) entry which is preliminary data.</text>
</comment>
<sequence>MQDTRRHSFHFRSFPSRLHSRALVAKAVDILPRDDSPSSSSSSTDPNADNGRSHKLLVVGLILGFFGVIIIGVILYWTKRMNLVERRKYMERLDEPRPTTTSPSKRRGSPSKMEAERKEGLARNGSTSSTSSQPQTQNQRVPTRQKSLGRSLSTSTRHLLRSASTSSTNLLSSSSNLLRSASSSSTNLLRSKTFAKAKESNSLAAKITPFSLTDGNYGSHTNLPGQLDDHLREGTGGGDPGAIDGYGHGPRFIHTPGENMRIASRLENGVWMFSDPKRTRGGLLGNMGNESQVSLVSGGPHVRRHTADPFSVPATPIDTDGNERGSPFADPPLTSSSSLPRQPPTAARRPTLQKAYSSNNVLDVQQAQRVEDVSRSASPSGSIYSLYDYGDGGASSSSLAGPNGNSNANVSSSPRAPPPSSFPRNININTNLPSRPSSRSSMLSVSSYTHASHSPSNAYAHGIQGIHEPLSESIPRSKPRSVSVLLEMQREERERRSRHLSRGSLGGSSVLGVSLTGGVIHGTPYAYDGDKERWDGTTEGGWTEEPDEMSDFTHSDIHSYAYSQSAYSHSETHSHTQAQTQQGMEMSEAERERERERRLREDIERYRRGEGGAALKLDTQTPSTSTFTSALTPTSGSASAFSSVFTSNAYTPTTPYTPYIPYTPNTPYTPHTASTPTSASAVPTTSLIRKPSKARVPVSVSLDLGDPTNRN</sequence>
<keyword evidence="4" id="KW-1185">Reference proteome</keyword>
<proteinExistence type="predicted"/>
<feature type="region of interest" description="Disordered" evidence="1">
    <location>
        <begin position="94"/>
        <end position="188"/>
    </location>
</feature>
<name>A0A8H5FPV7_9AGAR</name>